<dbReference type="AlphaFoldDB" id="A0A2H3J0D2"/>
<protein>
    <recommendedName>
        <fullName evidence="1">DUF7330 domain-containing protein</fullName>
    </recommendedName>
</protein>
<evidence type="ECO:0000313" key="2">
    <source>
        <dbReference type="EMBL" id="PCH35692.1"/>
    </source>
</evidence>
<evidence type="ECO:0000313" key="3">
    <source>
        <dbReference type="Proteomes" id="UP000218811"/>
    </source>
</evidence>
<feature type="domain" description="DUF7330" evidence="1">
    <location>
        <begin position="78"/>
        <end position="156"/>
    </location>
</feature>
<dbReference type="STRING" id="742152.A0A2H3J0D2"/>
<reference evidence="2 3" key="1">
    <citation type="journal article" date="2012" name="Science">
        <title>The Paleozoic origin of enzymatic lignin decomposition reconstructed from 31 fungal genomes.</title>
        <authorList>
            <person name="Floudas D."/>
            <person name="Binder M."/>
            <person name="Riley R."/>
            <person name="Barry K."/>
            <person name="Blanchette R.A."/>
            <person name="Henrissat B."/>
            <person name="Martinez A.T."/>
            <person name="Otillar R."/>
            <person name="Spatafora J.W."/>
            <person name="Yadav J.S."/>
            <person name="Aerts A."/>
            <person name="Benoit I."/>
            <person name="Boyd A."/>
            <person name="Carlson A."/>
            <person name="Copeland A."/>
            <person name="Coutinho P.M."/>
            <person name="de Vries R.P."/>
            <person name="Ferreira P."/>
            <person name="Findley K."/>
            <person name="Foster B."/>
            <person name="Gaskell J."/>
            <person name="Glotzer D."/>
            <person name="Gorecki P."/>
            <person name="Heitman J."/>
            <person name="Hesse C."/>
            <person name="Hori C."/>
            <person name="Igarashi K."/>
            <person name="Jurgens J.A."/>
            <person name="Kallen N."/>
            <person name="Kersten P."/>
            <person name="Kohler A."/>
            <person name="Kuees U."/>
            <person name="Kumar T.K.A."/>
            <person name="Kuo A."/>
            <person name="LaButti K."/>
            <person name="Larrondo L.F."/>
            <person name="Lindquist E."/>
            <person name="Ling A."/>
            <person name="Lombard V."/>
            <person name="Lucas S."/>
            <person name="Lundell T."/>
            <person name="Martin R."/>
            <person name="McLaughlin D.J."/>
            <person name="Morgenstern I."/>
            <person name="Morin E."/>
            <person name="Murat C."/>
            <person name="Nagy L.G."/>
            <person name="Nolan M."/>
            <person name="Ohm R.A."/>
            <person name="Patyshakuliyeva A."/>
            <person name="Rokas A."/>
            <person name="Ruiz-Duenas F.J."/>
            <person name="Sabat G."/>
            <person name="Salamov A."/>
            <person name="Samejima M."/>
            <person name="Schmutz J."/>
            <person name="Slot J.C."/>
            <person name="St John F."/>
            <person name="Stenlid J."/>
            <person name="Sun H."/>
            <person name="Sun S."/>
            <person name="Syed K."/>
            <person name="Tsang A."/>
            <person name="Wiebenga A."/>
            <person name="Young D."/>
            <person name="Pisabarro A."/>
            <person name="Eastwood D.C."/>
            <person name="Martin F."/>
            <person name="Cullen D."/>
            <person name="Grigoriev I.V."/>
            <person name="Hibbett D.S."/>
        </authorList>
    </citation>
    <scope>NUCLEOTIDE SEQUENCE [LARGE SCALE GENOMIC DNA]</scope>
    <source>
        <strain evidence="2 3">MD-104</strain>
    </source>
</reference>
<dbReference type="Proteomes" id="UP000218811">
    <property type="component" value="Unassembled WGS sequence"/>
</dbReference>
<name>A0A2H3J0D2_WOLCO</name>
<organism evidence="2 3">
    <name type="scientific">Wolfiporia cocos (strain MD-104)</name>
    <name type="common">Brown rot fungus</name>
    <dbReference type="NCBI Taxonomy" id="742152"/>
    <lineage>
        <taxon>Eukaryota</taxon>
        <taxon>Fungi</taxon>
        <taxon>Dikarya</taxon>
        <taxon>Basidiomycota</taxon>
        <taxon>Agaricomycotina</taxon>
        <taxon>Agaricomycetes</taxon>
        <taxon>Polyporales</taxon>
        <taxon>Phaeolaceae</taxon>
        <taxon>Wolfiporia</taxon>
    </lineage>
</organism>
<sequence length="214" mass="23404">MGELKGGIHFTSLSFTSTDSPVEVKSVFAKHAEITTTNGLIEGEFHTTVSLALTTMNGHIKANASLYDDMLDGAPVSLVMKSSNGQIQSGIHLRSSSSTRSAFNISARSTHGDLHIDLDESPLDARLDLYARTSNASATVSMSREFEGSYRLQTTNALAAILLINAQRIHRACTVCGISLWRAIVALRKASFRGTRLLARMDMISYKLRMLRRL</sequence>
<dbReference type="OrthoDB" id="5570013at2759"/>
<dbReference type="Pfam" id="PF24016">
    <property type="entry name" value="DUF7330"/>
    <property type="match status" value="1"/>
</dbReference>
<gene>
    <name evidence="2" type="ORF">WOLCODRAFT_166418</name>
</gene>
<proteinExistence type="predicted"/>
<dbReference type="EMBL" id="KB467854">
    <property type="protein sequence ID" value="PCH35692.1"/>
    <property type="molecule type" value="Genomic_DNA"/>
</dbReference>
<dbReference type="InterPro" id="IPR055754">
    <property type="entry name" value="DUF7330"/>
</dbReference>
<keyword evidence="3" id="KW-1185">Reference proteome</keyword>
<evidence type="ECO:0000259" key="1">
    <source>
        <dbReference type="Pfam" id="PF24016"/>
    </source>
</evidence>
<accession>A0A2H3J0D2</accession>